<evidence type="ECO:0000313" key="7">
    <source>
        <dbReference type="Proteomes" id="UP001596425"/>
    </source>
</evidence>
<dbReference type="SUPFAM" id="SSF51161">
    <property type="entry name" value="Trimeric LpxA-like enzymes"/>
    <property type="match status" value="1"/>
</dbReference>
<name>A0ABW1YHD4_9GAMM</name>
<dbReference type="Pfam" id="PF00132">
    <property type="entry name" value="Hexapep"/>
    <property type="match status" value="1"/>
</dbReference>
<dbReference type="CDD" id="cd03357">
    <property type="entry name" value="LbH_MAT_GAT"/>
    <property type="match status" value="1"/>
</dbReference>
<dbReference type="PROSITE" id="PS00101">
    <property type="entry name" value="HEXAPEP_TRANSFERASES"/>
    <property type="match status" value="1"/>
</dbReference>
<dbReference type="Proteomes" id="UP001596425">
    <property type="component" value="Unassembled WGS sequence"/>
</dbReference>
<organism evidence="6 7">
    <name type="scientific">Microbulbifer taiwanensis</name>
    <dbReference type="NCBI Taxonomy" id="986746"/>
    <lineage>
        <taxon>Bacteria</taxon>
        <taxon>Pseudomonadati</taxon>
        <taxon>Pseudomonadota</taxon>
        <taxon>Gammaproteobacteria</taxon>
        <taxon>Cellvibrionales</taxon>
        <taxon>Microbulbiferaceae</taxon>
        <taxon>Microbulbifer</taxon>
    </lineage>
</organism>
<keyword evidence="4 6" id="KW-0012">Acyltransferase</keyword>
<evidence type="ECO:0000259" key="5">
    <source>
        <dbReference type="SMART" id="SM01266"/>
    </source>
</evidence>
<evidence type="ECO:0000256" key="3">
    <source>
        <dbReference type="ARBA" id="ARBA00022737"/>
    </source>
</evidence>
<comment type="caution">
    <text evidence="6">The sequence shown here is derived from an EMBL/GenBank/DDBJ whole genome shotgun (WGS) entry which is preliminary data.</text>
</comment>
<proteinExistence type="inferred from homology"/>
<dbReference type="Pfam" id="PF12464">
    <property type="entry name" value="Mac"/>
    <property type="match status" value="1"/>
</dbReference>
<dbReference type="PANTHER" id="PTHR23416:SF23">
    <property type="entry name" value="ACETYLTRANSFERASE C18B11.09C-RELATED"/>
    <property type="match status" value="1"/>
</dbReference>
<comment type="similarity">
    <text evidence="1">Belongs to the transferase hexapeptide repeat family.</text>
</comment>
<dbReference type="PANTHER" id="PTHR23416">
    <property type="entry name" value="SIALIC ACID SYNTHASE-RELATED"/>
    <property type="match status" value="1"/>
</dbReference>
<dbReference type="InterPro" id="IPR011004">
    <property type="entry name" value="Trimer_LpxA-like_sf"/>
</dbReference>
<accession>A0ABW1YHD4</accession>
<dbReference type="InterPro" id="IPR024688">
    <property type="entry name" value="Mac_dom"/>
</dbReference>
<keyword evidence="3" id="KW-0677">Repeat</keyword>
<gene>
    <name evidence="6" type="ORF">ACFQBM_02420</name>
</gene>
<dbReference type="InterPro" id="IPR051159">
    <property type="entry name" value="Hexapeptide_acetyltransf"/>
</dbReference>
<keyword evidence="7" id="KW-1185">Reference proteome</keyword>
<evidence type="ECO:0000256" key="2">
    <source>
        <dbReference type="ARBA" id="ARBA00022679"/>
    </source>
</evidence>
<sequence>MGESEKDKMLRGDLYNAADTALAEERLRARQLCHEYNNSAPETRLLRDRLLHRLLGTKPENCAIEPTFRCDYGYNIHLGNNFFANFDLVVLDVCEVRIGDNCLIGPRVSILTATHPTDPDERRSGLEYGLPVTMGDNVWIGAGAIINPGVTIGDNVIIASGAVVTRDVSSGKVVGGVPARAIGSPD</sequence>
<dbReference type="Gene3D" id="2.160.10.10">
    <property type="entry name" value="Hexapeptide repeat proteins"/>
    <property type="match status" value="1"/>
</dbReference>
<dbReference type="InterPro" id="IPR018357">
    <property type="entry name" value="Hexapep_transf_CS"/>
</dbReference>
<dbReference type="Pfam" id="PF14602">
    <property type="entry name" value="Hexapep_2"/>
    <property type="match status" value="1"/>
</dbReference>
<dbReference type="EMBL" id="JBHSVR010000001">
    <property type="protein sequence ID" value="MFC6632114.1"/>
    <property type="molecule type" value="Genomic_DNA"/>
</dbReference>
<dbReference type="RefSeq" id="WP_319024542.1">
    <property type="nucleotide sequence ID" value="NZ_JACZFR010000026.1"/>
</dbReference>
<dbReference type="GO" id="GO:0016746">
    <property type="term" value="F:acyltransferase activity"/>
    <property type="evidence" value="ECO:0007669"/>
    <property type="project" value="UniProtKB-KW"/>
</dbReference>
<protein>
    <submittedName>
        <fullName evidence="6">Sugar O-acetyltransferase</fullName>
        <ecNumber evidence="6">2.3.1.-</ecNumber>
    </submittedName>
</protein>
<reference evidence="7" key="1">
    <citation type="journal article" date="2019" name="Int. J. Syst. Evol. Microbiol.">
        <title>The Global Catalogue of Microorganisms (GCM) 10K type strain sequencing project: providing services to taxonomists for standard genome sequencing and annotation.</title>
        <authorList>
            <consortium name="The Broad Institute Genomics Platform"/>
            <consortium name="The Broad Institute Genome Sequencing Center for Infectious Disease"/>
            <person name="Wu L."/>
            <person name="Ma J."/>
        </authorList>
    </citation>
    <scope>NUCLEOTIDE SEQUENCE [LARGE SCALE GENOMIC DNA]</scope>
    <source>
        <strain evidence="7">CGMCC 1.13718</strain>
    </source>
</reference>
<keyword evidence="2 6" id="KW-0808">Transferase</keyword>
<feature type="domain" description="Maltose/galactoside acetyltransferase" evidence="5">
    <location>
        <begin position="6"/>
        <end position="60"/>
    </location>
</feature>
<dbReference type="InterPro" id="IPR001451">
    <property type="entry name" value="Hexapep"/>
</dbReference>
<dbReference type="EC" id="2.3.1.-" evidence="6"/>
<evidence type="ECO:0000256" key="4">
    <source>
        <dbReference type="ARBA" id="ARBA00023315"/>
    </source>
</evidence>
<dbReference type="SMART" id="SM01266">
    <property type="entry name" value="Mac"/>
    <property type="match status" value="1"/>
</dbReference>
<evidence type="ECO:0000313" key="6">
    <source>
        <dbReference type="EMBL" id="MFC6632114.1"/>
    </source>
</evidence>
<evidence type="ECO:0000256" key="1">
    <source>
        <dbReference type="ARBA" id="ARBA00007274"/>
    </source>
</evidence>